<organism evidence="1 2">
    <name type="scientific">Gonium pectorale</name>
    <name type="common">Green alga</name>
    <dbReference type="NCBI Taxonomy" id="33097"/>
    <lineage>
        <taxon>Eukaryota</taxon>
        <taxon>Viridiplantae</taxon>
        <taxon>Chlorophyta</taxon>
        <taxon>core chlorophytes</taxon>
        <taxon>Chlorophyceae</taxon>
        <taxon>CS clade</taxon>
        <taxon>Chlamydomonadales</taxon>
        <taxon>Volvocaceae</taxon>
        <taxon>Gonium</taxon>
    </lineage>
</organism>
<proteinExistence type="predicted"/>
<dbReference type="EMBL" id="LSYV01000428">
    <property type="protein sequence ID" value="KXZ41496.1"/>
    <property type="molecule type" value="Genomic_DNA"/>
</dbReference>
<sequence length="123" mass="13911">MDDAKRRQRQRWELASLRTDVESFSDDELDKLYKAGYTSLERLRKATRDGLSAAGLLPGAIDDVLGAWGYAAYVRTNEREAQAAKHVTVLFPLEVLGGYMPVTFESGQEFKQFLRDQELHGLS</sequence>
<dbReference type="AlphaFoldDB" id="A0A150FV68"/>
<protein>
    <submittedName>
        <fullName evidence="1">Uncharacterized protein</fullName>
    </submittedName>
</protein>
<evidence type="ECO:0000313" key="1">
    <source>
        <dbReference type="EMBL" id="KXZ41496.1"/>
    </source>
</evidence>
<evidence type="ECO:0000313" key="2">
    <source>
        <dbReference type="Proteomes" id="UP000075714"/>
    </source>
</evidence>
<name>A0A150FV68_GONPE</name>
<comment type="caution">
    <text evidence="1">The sequence shown here is derived from an EMBL/GenBank/DDBJ whole genome shotgun (WGS) entry which is preliminary data.</text>
</comment>
<reference evidence="2" key="1">
    <citation type="journal article" date="2016" name="Nat. Commun.">
        <title>The Gonium pectorale genome demonstrates co-option of cell cycle regulation during the evolution of multicellularity.</title>
        <authorList>
            <person name="Hanschen E.R."/>
            <person name="Marriage T.N."/>
            <person name="Ferris P.J."/>
            <person name="Hamaji T."/>
            <person name="Toyoda A."/>
            <person name="Fujiyama A."/>
            <person name="Neme R."/>
            <person name="Noguchi H."/>
            <person name="Minakuchi Y."/>
            <person name="Suzuki M."/>
            <person name="Kawai-Toyooka H."/>
            <person name="Smith D.R."/>
            <person name="Sparks H."/>
            <person name="Anderson J."/>
            <person name="Bakaric R."/>
            <person name="Luria V."/>
            <person name="Karger A."/>
            <person name="Kirschner M.W."/>
            <person name="Durand P.M."/>
            <person name="Michod R.E."/>
            <person name="Nozaki H."/>
            <person name="Olson B.J."/>
        </authorList>
    </citation>
    <scope>NUCLEOTIDE SEQUENCE [LARGE SCALE GENOMIC DNA]</scope>
    <source>
        <strain evidence="2">NIES-2863</strain>
    </source>
</reference>
<dbReference type="Proteomes" id="UP000075714">
    <property type="component" value="Unassembled WGS sequence"/>
</dbReference>
<gene>
    <name evidence="1" type="ORF">GPECTOR_431g303</name>
</gene>
<accession>A0A150FV68</accession>
<keyword evidence="2" id="KW-1185">Reference proteome</keyword>